<protein>
    <submittedName>
        <fullName evidence="9">Methyl-accepting chemotaxis protein</fullName>
    </submittedName>
</protein>
<dbReference type="PROSITE" id="PS51753">
    <property type="entry name" value="HBM"/>
    <property type="match status" value="1"/>
</dbReference>
<dbReference type="PANTHER" id="PTHR43531">
    <property type="entry name" value="PROTEIN ICFG"/>
    <property type="match status" value="1"/>
</dbReference>
<keyword evidence="1" id="KW-0145">Chemotaxis</keyword>
<keyword evidence="3" id="KW-0807">Transducer</keyword>
<keyword evidence="4" id="KW-0175">Coiled coil</keyword>
<dbReference type="Pfam" id="PF00015">
    <property type="entry name" value="MCPsignal"/>
    <property type="match status" value="1"/>
</dbReference>
<dbReference type="SMART" id="SM00283">
    <property type="entry name" value="MA"/>
    <property type="match status" value="1"/>
</dbReference>
<feature type="transmembrane region" description="Helical" evidence="6">
    <location>
        <begin position="12"/>
        <end position="33"/>
    </location>
</feature>
<dbReference type="InterPro" id="IPR051310">
    <property type="entry name" value="MCP_chemotaxis"/>
</dbReference>
<dbReference type="SMART" id="SM01358">
    <property type="entry name" value="HBM"/>
    <property type="match status" value="1"/>
</dbReference>
<evidence type="ECO:0000259" key="7">
    <source>
        <dbReference type="PROSITE" id="PS50111"/>
    </source>
</evidence>
<comment type="similarity">
    <text evidence="2">Belongs to the methyl-accepting chemotaxis (MCP) protein family.</text>
</comment>
<reference evidence="9 10" key="1">
    <citation type="journal article" date="2022" name="Environ. Microbiol. Rep.">
        <title>Eco-phylogenetic analyses reveal divergent evolution of vitamin B12 metabolism in the marine bacterial family 'Psychromonadaceae'.</title>
        <authorList>
            <person name="Jin X."/>
            <person name="Yang Y."/>
            <person name="Cao H."/>
            <person name="Gao B."/>
            <person name="Zhao Z."/>
        </authorList>
    </citation>
    <scope>NUCLEOTIDE SEQUENCE [LARGE SCALE GENOMIC DNA]</scope>
    <source>
        <strain evidence="9 10">MKS20</strain>
    </source>
</reference>
<sequence>MFKNLKLSYQISLGYALVMLLLVGVSFSAFIGLEKSMNGFNEYRELAIDSNLASRVEANMLLVRLFAKDYTIQHSDETIASFKERYAKLSEYTEEAQAEIKKPERAEKVELIANEIGNYNKAFDKAVGLMSELKDIEKSRLVPSGDAMQKLMGNIMGSAHRDQDPNTAFYAGDVQEAVLLGRLYAVKYLASASQEDMDRALEELNQNVVVRVKTLDENIQTPERRRLLEEFIQQHEIYVKALNKINEIMIARNSVIKNELDAIGPKVARASEEVKLSVQADQEVLGPQVKAENQNTISLIMWVSILATLFSMLLSWFLVRLIKKPLGGEPRDMEAIAREIADGNLDIKFNNQANATGVYKAMMDMVDHISGVIQQVRGNADNLVSASQEVSATAQTISQAATEQAASVEETTASVEELNASVQQNTDNARVTDSMATKAAEEATKGGEAVNRTVHAMKEIANKIGLIEDIAYKTNLLSLNAAIEAARAGEHGKGFTVVAAEVRKLAENSRLTAQEINALATNSVSIAEDAGRLLEEIVPSISKTADLVQEISAASEEQSSGVGQINSAMSQLDKATQQNAASSEELAATAEELSAQANGLQQAVAFFKLSSAQMAGKGQDNRSAPAATKSAPTKPRNSTGGSLELAFNEKNFERF</sequence>
<evidence type="ECO:0000256" key="2">
    <source>
        <dbReference type="ARBA" id="ARBA00029447"/>
    </source>
</evidence>
<keyword evidence="6" id="KW-0472">Membrane</keyword>
<keyword evidence="6" id="KW-1133">Transmembrane helix</keyword>
<dbReference type="SUPFAM" id="SSF58104">
    <property type="entry name" value="Methyl-accepting chemotaxis protein (MCP) signaling domain"/>
    <property type="match status" value="1"/>
</dbReference>
<name>A0ABS8W707_9GAMM</name>
<feature type="transmembrane region" description="Helical" evidence="6">
    <location>
        <begin position="299"/>
        <end position="319"/>
    </location>
</feature>
<gene>
    <name evidence="9" type="ORF">K6Y31_04085</name>
</gene>
<feature type="domain" description="HBM" evidence="8">
    <location>
        <begin position="45"/>
        <end position="286"/>
    </location>
</feature>
<organism evidence="9 10">
    <name type="scientific">Motilimonas cestriensis</name>
    <dbReference type="NCBI Taxonomy" id="2742685"/>
    <lineage>
        <taxon>Bacteria</taxon>
        <taxon>Pseudomonadati</taxon>
        <taxon>Pseudomonadota</taxon>
        <taxon>Gammaproteobacteria</taxon>
        <taxon>Alteromonadales</taxon>
        <taxon>Alteromonadales genera incertae sedis</taxon>
        <taxon>Motilimonas</taxon>
    </lineage>
</organism>
<keyword evidence="6" id="KW-0812">Transmembrane</keyword>
<comment type="caution">
    <text evidence="9">The sequence shown here is derived from an EMBL/GenBank/DDBJ whole genome shotgun (WGS) entry which is preliminary data.</text>
</comment>
<dbReference type="InterPro" id="IPR032255">
    <property type="entry name" value="HBM"/>
</dbReference>
<dbReference type="Proteomes" id="UP001201273">
    <property type="component" value="Unassembled WGS sequence"/>
</dbReference>
<evidence type="ECO:0000313" key="9">
    <source>
        <dbReference type="EMBL" id="MCE2593993.1"/>
    </source>
</evidence>
<feature type="coiled-coil region" evidence="4">
    <location>
        <begin position="565"/>
        <end position="603"/>
    </location>
</feature>
<evidence type="ECO:0000313" key="10">
    <source>
        <dbReference type="Proteomes" id="UP001201273"/>
    </source>
</evidence>
<evidence type="ECO:0000256" key="6">
    <source>
        <dbReference type="SAM" id="Phobius"/>
    </source>
</evidence>
<accession>A0ABS8W707</accession>
<evidence type="ECO:0000256" key="5">
    <source>
        <dbReference type="SAM" id="MobiDB-lite"/>
    </source>
</evidence>
<feature type="domain" description="Methyl-accepting transducer" evidence="7">
    <location>
        <begin position="379"/>
        <end position="594"/>
    </location>
</feature>
<dbReference type="EMBL" id="JAIMJA010000003">
    <property type="protein sequence ID" value="MCE2593993.1"/>
    <property type="molecule type" value="Genomic_DNA"/>
</dbReference>
<keyword evidence="10" id="KW-1185">Reference proteome</keyword>
<dbReference type="RefSeq" id="WP_233051573.1">
    <property type="nucleotide sequence ID" value="NZ_JAIMJA010000003.1"/>
</dbReference>
<dbReference type="InterPro" id="IPR004089">
    <property type="entry name" value="MCPsignal_dom"/>
</dbReference>
<evidence type="ECO:0000256" key="4">
    <source>
        <dbReference type="SAM" id="Coils"/>
    </source>
</evidence>
<dbReference type="PANTHER" id="PTHR43531:SF11">
    <property type="entry name" value="METHYL-ACCEPTING CHEMOTAXIS PROTEIN 3"/>
    <property type="match status" value="1"/>
</dbReference>
<dbReference type="Gene3D" id="1.10.287.950">
    <property type="entry name" value="Methyl-accepting chemotaxis protein"/>
    <property type="match status" value="1"/>
</dbReference>
<proteinExistence type="inferred from homology"/>
<dbReference type="PROSITE" id="PS50111">
    <property type="entry name" value="CHEMOTAXIS_TRANSDUC_2"/>
    <property type="match status" value="1"/>
</dbReference>
<feature type="compositionally biased region" description="Low complexity" evidence="5">
    <location>
        <begin position="622"/>
        <end position="636"/>
    </location>
</feature>
<evidence type="ECO:0000256" key="1">
    <source>
        <dbReference type="ARBA" id="ARBA00022500"/>
    </source>
</evidence>
<feature type="region of interest" description="Disordered" evidence="5">
    <location>
        <begin position="615"/>
        <end position="655"/>
    </location>
</feature>
<evidence type="ECO:0000256" key="3">
    <source>
        <dbReference type="PROSITE-ProRule" id="PRU00284"/>
    </source>
</evidence>
<evidence type="ECO:0000259" key="8">
    <source>
        <dbReference type="PROSITE" id="PS51753"/>
    </source>
</evidence>